<evidence type="ECO:0008006" key="4">
    <source>
        <dbReference type="Google" id="ProtNLM"/>
    </source>
</evidence>
<organism evidence="2 3">
    <name type="scientific">Sphingobacterium daejeonense</name>
    <dbReference type="NCBI Taxonomy" id="371142"/>
    <lineage>
        <taxon>Bacteria</taxon>
        <taxon>Pseudomonadati</taxon>
        <taxon>Bacteroidota</taxon>
        <taxon>Sphingobacteriia</taxon>
        <taxon>Sphingobacteriales</taxon>
        <taxon>Sphingobacteriaceae</taxon>
        <taxon>Sphingobacterium</taxon>
    </lineage>
</organism>
<feature type="transmembrane region" description="Helical" evidence="1">
    <location>
        <begin position="338"/>
        <end position="360"/>
    </location>
</feature>
<reference evidence="3" key="1">
    <citation type="journal article" date="2019" name="Int. J. Syst. Evol. Microbiol.">
        <title>The Global Catalogue of Microorganisms (GCM) 10K type strain sequencing project: providing services to taxonomists for standard genome sequencing and annotation.</title>
        <authorList>
            <consortium name="The Broad Institute Genomics Platform"/>
            <consortium name="The Broad Institute Genome Sequencing Center for Infectious Disease"/>
            <person name="Wu L."/>
            <person name="Ma J."/>
        </authorList>
    </citation>
    <scope>NUCLEOTIDE SEQUENCE [LARGE SCALE GENOMIC DNA]</scope>
    <source>
        <strain evidence="3">CCUG 52468</strain>
    </source>
</reference>
<evidence type="ECO:0000256" key="1">
    <source>
        <dbReference type="SAM" id="Phobius"/>
    </source>
</evidence>
<evidence type="ECO:0000313" key="3">
    <source>
        <dbReference type="Proteomes" id="UP001597205"/>
    </source>
</evidence>
<protein>
    <recommendedName>
        <fullName evidence="4">Lipid A core - O-antigen ligase and related enzymes</fullName>
    </recommendedName>
</protein>
<sequence>MKLKVWIIIILFFYIYPIFLSFLPIPLDRLLQIIGFLVFLFTPKFRKYILQSPSFHKILIGAVGISILTFIAQAFNYSEQDFYFLRQVTNIFFNFFSAYLIIFLLYKYHPDQVFHKLTQYLIIVYVLQAVFSFVLFLNPAIFDIYISLLKQDNNENFMDRLNVIEKRLIGVGSGFFLGVLKYGVVFFMLIIFPYIFSLKSKYLYIFSLVLVTIAGVMTGRTFFVAILMGIVLFSLIDWKNSFKFIFKILPLSLIIGFGIITISDFLIEGDRLENISNYVLEIFINYEETGTLSTSSSDATKDMYIFPTNDKTWLLGDGRMMMNDGSYYMGSDVGYVRLIFYFGIISTVLYFLIQGSYFSILIGLTKDKSLKLYFLFLFIWILVLNLKGISNLDQFVILFLIGLIINNALSCQNNTYDRVVR</sequence>
<comment type="caution">
    <text evidence="2">The sequence shown here is derived from an EMBL/GenBank/DDBJ whole genome shotgun (WGS) entry which is preliminary data.</text>
</comment>
<keyword evidence="1" id="KW-0812">Transmembrane</keyword>
<keyword evidence="1" id="KW-0472">Membrane</keyword>
<keyword evidence="1" id="KW-1133">Transmembrane helix</keyword>
<feature type="transmembrane region" description="Helical" evidence="1">
    <location>
        <begin position="244"/>
        <end position="267"/>
    </location>
</feature>
<feature type="transmembrane region" description="Helical" evidence="1">
    <location>
        <begin position="372"/>
        <end position="389"/>
    </location>
</feature>
<keyword evidence="3" id="KW-1185">Reference proteome</keyword>
<feature type="transmembrane region" description="Helical" evidence="1">
    <location>
        <begin position="120"/>
        <end position="148"/>
    </location>
</feature>
<accession>A0ABW3RP59</accession>
<feature type="transmembrane region" description="Helical" evidence="1">
    <location>
        <begin position="395"/>
        <end position="411"/>
    </location>
</feature>
<name>A0ABW3RP59_9SPHI</name>
<dbReference type="EMBL" id="JBHTKY010000019">
    <property type="protein sequence ID" value="MFD1166483.1"/>
    <property type="molecule type" value="Genomic_DNA"/>
</dbReference>
<feature type="transmembrane region" description="Helical" evidence="1">
    <location>
        <begin position="58"/>
        <end position="76"/>
    </location>
</feature>
<feature type="transmembrane region" description="Helical" evidence="1">
    <location>
        <begin position="168"/>
        <end position="196"/>
    </location>
</feature>
<proteinExistence type="predicted"/>
<feature type="transmembrane region" description="Helical" evidence="1">
    <location>
        <begin position="202"/>
        <end position="232"/>
    </location>
</feature>
<gene>
    <name evidence="2" type="ORF">ACFQ2C_12790</name>
</gene>
<evidence type="ECO:0000313" key="2">
    <source>
        <dbReference type="EMBL" id="MFD1166483.1"/>
    </source>
</evidence>
<dbReference type="Proteomes" id="UP001597205">
    <property type="component" value="Unassembled WGS sequence"/>
</dbReference>
<feature type="transmembrane region" description="Helical" evidence="1">
    <location>
        <begin position="88"/>
        <end position="108"/>
    </location>
</feature>
<feature type="transmembrane region" description="Helical" evidence="1">
    <location>
        <begin position="6"/>
        <end position="23"/>
    </location>
</feature>